<dbReference type="InterPro" id="IPR031793">
    <property type="entry name" value="KICSTOR_ITFG2"/>
</dbReference>
<proteinExistence type="predicted"/>
<dbReference type="OrthoDB" id="9996127at2759"/>
<evidence type="ECO:0000313" key="1">
    <source>
        <dbReference type="EnsemblMetazoa" id="XP_024080582.1"/>
    </source>
</evidence>
<dbReference type="InterPro" id="IPR028994">
    <property type="entry name" value="Integrin_alpha_N"/>
</dbReference>
<dbReference type="EnsemblMetazoa" id="XM_024224814.1">
    <property type="protein sequence ID" value="XP_024080582.1"/>
    <property type="gene ID" value="LOC106668742"/>
</dbReference>
<keyword evidence="2" id="KW-1185">Reference proteome</keyword>
<dbReference type="RefSeq" id="XP_024080582.1">
    <property type="nucleotide sequence ID" value="XM_024224814.1"/>
</dbReference>
<dbReference type="GeneID" id="106668742"/>
<dbReference type="PANTHER" id="PTHR16317">
    <property type="entry name" value="INTEGRIN ALPHA REPEAT DOMAIN-CONTAINING"/>
    <property type="match status" value="1"/>
</dbReference>
<accession>A0A8I6SFR8</accession>
<sequence>MRSVCFVNKFEFDFVGKVLQDAICIGDIDNDGESELLVGNTNGDLSIFKGEKLWQKISGLGMIASVAVGDVTNCGSNAVVTVSVEGWCHIYLCLNYTKSGSGEKLQRLHKQCIPANTKILVYYDVAMESLVLHSLYALQLKDSRLSSLSRNELKQLTNFCLYNFKGSKK</sequence>
<organism evidence="1 2">
    <name type="scientific">Cimex lectularius</name>
    <name type="common">Bed bug</name>
    <name type="synonym">Acanthia lectularia</name>
    <dbReference type="NCBI Taxonomy" id="79782"/>
    <lineage>
        <taxon>Eukaryota</taxon>
        <taxon>Metazoa</taxon>
        <taxon>Ecdysozoa</taxon>
        <taxon>Arthropoda</taxon>
        <taxon>Hexapoda</taxon>
        <taxon>Insecta</taxon>
        <taxon>Pterygota</taxon>
        <taxon>Neoptera</taxon>
        <taxon>Paraneoptera</taxon>
        <taxon>Hemiptera</taxon>
        <taxon>Heteroptera</taxon>
        <taxon>Panheteroptera</taxon>
        <taxon>Cimicomorpha</taxon>
        <taxon>Cimicidae</taxon>
        <taxon>Cimex</taxon>
    </lineage>
</organism>
<dbReference type="SUPFAM" id="SSF69318">
    <property type="entry name" value="Integrin alpha N-terminal domain"/>
    <property type="match status" value="1"/>
</dbReference>
<dbReference type="Pfam" id="PF15907">
    <property type="entry name" value="Itfg2"/>
    <property type="match status" value="1"/>
</dbReference>
<dbReference type="PANTHER" id="PTHR16317:SF1">
    <property type="entry name" value="KICSTOR COMPLEX PROTEIN ITFG2"/>
    <property type="match status" value="1"/>
</dbReference>
<dbReference type="GO" id="GO:0032006">
    <property type="term" value="P:regulation of TOR signaling"/>
    <property type="evidence" value="ECO:0007669"/>
    <property type="project" value="TreeGrafter"/>
</dbReference>
<name>A0A8I6SFR8_CIMLE</name>
<protein>
    <submittedName>
        <fullName evidence="1">Uncharacterized protein</fullName>
    </submittedName>
</protein>
<dbReference type="AlphaFoldDB" id="A0A8I6SFR8"/>
<reference evidence="1" key="1">
    <citation type="submission" date="2022-01" db="UniProtKB">
        <authorList>
            <consortium name="EnsemblMetazoa"/>
        </authorList>
    </citation>
    <scope>IDENTIFICATION</scope>
</reference>
<dbReference type="Proteomes" id="UP000494040">
    <property type="component" value="Unassembled WGS sequence"/>
</dbReference>
<evidence type="ECO:0000313" key="2">
    <source>
        <dbReference type="Proteomes" id="UP000494040"/>
    </source>
</evidence>